<gene>
    <name evidence="1" type="ORF">MRB53_015705</name>
</gene>
<comment type="caution">
    <text evidence="1">The sequence shown here is derived from an EMBL/GenBank/DDBJ whole genome shotgun (WGS) entry which is preliminary data.</text>
</comment>
<accession>A0ACC2LZT1</accession>
<keyword evidence="2" id="KW-1185">Reference proteome</keyword>
<reference evidence="1 2" key="1">
    <citation type="journal article" date="2022" name="Hortic Res">
        <title>A haplotype resolved chromosomal level avocado genome allows analysis of novel avocado genes.</title>
        <authorList>
            <person name="Nath O."/>
            <person name="Fletcher S.J."/>
            <person name="Hayward A."/>
            <person name="Shaw L.M."/>
            <person name="Masouleh A.K."/>
            <person name="Furtado A."/>
            <person name="Henry R.J."/>
            <person name="Mitter N."/>
        </authorList>
    </citation>
    <scope>NUCLEOTIDE SEQUENCE [LARGE SCALE GENOMIC DNA]</scope>
    <source>
        <strain evidence="2">cv. Hass</strain>
    </source>
</reference>
<organism evidence="1 2">
    <name type="scientific">Persea americana</name>
    <name type="common">Avocado</name>
    <dbReference type="NCBI Taxonomy" id="3435"/>
    <lineage>
        <taxon>Eukaryota</taxon>
        <taxon>Viridiplantae</taxon>
        <taxon>Streptophyta</taxon>
        <taxon>Embryophyta</taxon>
        <taxon>Tracheophyta</taxon>
        <taxon>Spermatophyta</taxon>
        <taxon>Magnoliopsida</taxon>
        <taxon>Magnoliidae</taxon>
        <taxon>Laurales</taxon>
        <taxon>Lauraceae</taxon>
        <taxon>Persea</taxon>
    </lineage>
</organism>
<proteinExistence type="predicted"/>
<protein>
    <submittedName>
        <fullName evidence="1">Uncharacterized protein</fullName>
    </submittedName>
</protein>
<name>A0ACC2LZT1_PERAE</name>
<sequence length="203" mass="22345">MVMAALSKFTETWKQCPQETLLLFISICVMGLAVGLCASSVSKKKRLHSNGDLVGEGGEENGSGWGAIKNVLVGSVRWSRRSRLSEKGDVDLQKLPALLAGCREVEWSEISSPVSPLWQRRILMGERCELPKFSGLILYDERGHPLHHSNKASTTQVIASQNTSLSKQKLQGPALILMHSILLYLARREEVAVCNSALGYDLK</sequence>
<dbReference type="EMBL" id="CM056813">
    <property type="protein sequence ID" value="KAJ8639011.1"/>
    <property type="molecule type" value="Genomic_DNA"/>
</dbReference>
<evidence type="ECO:0000313" key="2">
    <source>
        <dbReference type="Proteomes" id="UP001234297"/>
    </source>
</evidence>
<evidence type="ECO:0000313" key="1">
    <source>
        <dbReference type="EMBL" id="KAJ8639011.1"/>
    </source>
</evidence>
<dbReference type="Proteomes" id="UP001234297">
    <property type="component" value="Chromosome 5"/>
</dbReference>